<sequence length="34" mass="4166">MIGNYRVHIYSSRQTGYRSSKKFFRNNKGDFIFF</sequence>
<accession>W8CUI8</accession>
<dbReference type="AlphaFoldDB" id="W8CUI8"/>
<organism evidence="1">
    <name type="scientific">Raoultella planticola</name>
    <name type="common">Klebsiella planticola</name>
    <dbReference type="NCBI Taxonomy" id="575"/>
    <lineage>
        <taxon>Bacteria</taxon>
        <taxon>Pseudomonadati</taxon>
        <taxon>Pseudomonadota</taxon>
        <taxon>Gammaproteobacteria</taxon>
        <taxon>Enterobacterales</taxon>
        <taxon>Enterobacteriaceae</taxon>
        <taxon>Klebsiella/Raoultella group</taxon>
        <taxon>Raoultella</taxon>
    </lineage>
</organism>
<evidence type="ECO:0000313" key="1">
    <source>
        <dbReference type="EMBL" id="AGO89130.1"/>
    </source>
</evidence>
<name>W8CUI8_RAOPL</name>
<gene>
    <name evidence="1" type="ORF">pKpNDM1_00295</name>
</gene>
<protein>
    <submittedName>
        <fullName evidence="1">Uncharacterized protein</fullName>
    </submittedName>
</protein>
<dbReference type="EMBL" id="JX515588">
    <property type="protein sequence ID" value="AGO89130.1"/>
    <property type="molecule type" value="Genomic_DNA"/>
</dbReference>
<reference evidence="1" key="1">
    <citation type="journal article" date="2014" name="PLoS ONE">
        <title>Sequential Isolation in a Patient of Raoultella planticola and Escherichia coli Bearing a Novel ISCR1 Element Carrying blaNDM-1.</title>
        <authorList>
            <person name="Li J."/>
            <person name="Lan R."/>
            <person name="Xiong Y."/>
            <person name="Ye C."/>
            <person name="Yuan M."/>
            <person name="Liu X."/>
            <person name="Chen X."/>
            <person name="Yu D."/>
            <person name="Liu B."/>
            <person name="Lin W."/>
            <person name="Bai X."/>
            <person name="Wang Y."/>
            <person name="Sun Q."/>
            <person name="Wang Y."/>
            <person name="Zhao H."/>
            <person name="Meng Q."/>
            <person name="Chen Q."/>
            <person name="Zhao A."/>
            <person name="Xu J."/>
        </authorList>
    </citation>
    <scope>NUCLEOTIDE SEQUENCE</scope>
    <source>
        <strain evidence="1">KpNDM1</strain>
        <plasmid evidence="1">pKpNDM1</plasmid>
    </source>
</reference>
<geneLocation type="plasmid" evidence="1">
    <name>pKpNDM1</name>
</geneLocation>
<proteinExistence type="predicted"/>
<keyword evidence="1" id="KW-0614">Plasmid</keyword>